<gene>
    <name evidence="1" type="ORF">PTTG_26630</name>
</gene>
<name>A0A180GRV8_PUCT1</name>
<dbReference type="Proteomes" id="UP000005240">
    <property type="component" value="Unassembled WGS sequence"/>
</dbReference>
<reference evidence="1" key="2">
    <citation type="submission" date="2016-05" db="EMBL/GenBank/DDBJ databases">
        <title>Comparative analysis highlights variable genome content of wheat rusts and divergence of the mating loci.</title>
        <authorList>
            <person name="Cuomo C.A."/>
            <person name="Bakkeren G."/>
            <person name="Szabo L."/>
            <person name="Khalil H."/>
            <person name="Joly D."/>
            <person name="Goldberg J."/>
            <person name="Young S."/>
            <person name="Zeng Q."/>
            <person name="Fellers J."/>
        </authorList>
    </citation>
    <scope>NUCLEOTIDE SEQUENCE [LARGE SCALE GENOMIC DNA]</scope>
    <source>
        <strain evidence="1">1-1 BBBD Race 1</strain>
    </source>
</reference>
<proteinExistence type="predicted"/>
<keyword evidence="3" id="KW-1185">Reference proteome</keyword>
<accession>A0A180GRV8</accession>
<evidence type="ECO:0000313" key="1">
    <source>
        <dbReference type="EMBL" id="OAV95490.1"/>
    </source>
</evidence>
<reference evidence="2 3" key="3">
    <citation type="journal article" date="2017" name="G3 (Bethesda)">
        <title>Comparative analysis highlights variable genome content of wheat rusts and divergence of the mating loci.</title>
        <authorList>
            <person name="Cuomo C.A."/>
            <person name="Bakkeren G."/>
            <person name="Khalil H.B."/>
            <person name="Panwar V."/>
            <person name="Joly D."/>
            <person name="Linning R."/>
            <person name="Sakthikumar S."/>
            <person name="Song X."/>
            <person name="Adiconis X."/>
            <person name="Fan L."/>
            <person name="Goldberg J.M."/>
            <person name="Levin J.Z."/>
            <person name="Young S."/>
            <person name="Zeng Q."/>
            <person name="Anikster Y."/>
            <person name="Bruce M."/>
            <person name="Wang M."/>
            <person name="Yin C."/>
            <person name="McCallum B."/>
            <person name="Szabo L.J."/>
            <person name="Hulbert S."/>
            <person name="Chen X."/>
            <person name="Fellers J.P."/>
        </authorList>
    </citation>
    <scope>NUCLEOTIDE SEQUENCE</scope>
    <source>
        <strain evidence="2">isolate 1-1 / race 1 (BBBD)</strain>
        <strain evidence="3">Isolate 1-1 / race 1 (BBBD)</strain>
    </source>
</reference>
<reference evidence="1" key="1">
    <citation type="submission" date="2009-11" db="EMBL/GenBank/DDBJ databases">
        <authorList>
            <consortium name="The Broad Institute Genome Sequencing Platform"/>
            <person name="Ward D."/>
            <person name="Feldgarden M."/>
            <person name="Earl A."/>
            <person name="Young S.K."/>
            <person name="Zeng Q."/>
            <person name="Koehrsen M."/>
            <person name="Alvarado L."/>
            <person name="Berlin A."/>
            <person name="Bochicchio J."/>
            <person name="Borenstein D."/>
            <person name="Chapman S.B."/>
            <person name="Chen Z."/>
            <person name="Engels R."/>
            <person name="Freedman E."/>
            <person name="Gellesch M."/>
            <person name="Goldberg J."/>
            <person name="Griggs A."/>
            <person name="Gujja S."/>
            <person name="Heilman E."/>
            <person name="Heiman D."/>
            <person name="Hepburn T."/>
            <person name="Howarth C."/>
            <person name="Jen D."/>
            <person name="Larson L."/>
            <person name="Lewis B."/>
            <person name="Mehta T."/>
            <person name="Park D."/>
            <person name="Pearson M."/>
            <person name="Roberts A."/>
            <person name="Saif S."/>
            <person name="Shea T."/>
            <person name="Shenoy N."/>
            <person name="Sisk P."/>
            <person name="Stolte C."/>
            <person name="Sykes S."/>
            <person name="Thomson T."/>
            <person name="Walk T."/>
            <person name="White J."/>
            <person name="Yandava C."/>
            <person name="Izard J."/>
            <person name="Baranova O.V."/>
            <person name="Blanton J.M."/>
            <person name="Tanner A.C."/>
            <person name="Dewhirst F.E."/>
            <person name="Haas B."/>
            <person name="Nusbaum C."/>
            <person name="Birren B."/>
        </authorList>
    </citation>
    <scope>NUCLEOTIDE SEQUENCE [LARGE SCALE GENOMIC DNA]</scope>
    <source>
        <strain evidence="1">1-1 BBBD Race 1</strain>
    </source>
</reference>
<reference evidence="2" key="4">
    <citation type="submission" date="2025-05" db="UniProtKB">
        <authorList>
            <consortium name="EnsemblFungi"/>
        </authorList>
    </citation>
    <scope>IDENTIFICATION</scope>
    <source>
        <strain evidence="2">isolate 1-1 / race 1 (BBBD)</strain>
    </source>
</reference>
<dbReference type="VEuPathDB" id="FungiDB:PTTG_26630"/>
<dbReference type="EnsemblFungi" id="PTTG_26630-t43_1">
    <property type="protein sequence ID" value="PTTG_26630-t43_1-p1"/>
    <property type="gene ID" value="PTTG_26630"/>
</dbReference>
<evidence type="ECO:0000313" key="2">
    <source>
        <dbReference type="EnsemblFungi" id="PTTG_26630-t43_1-p1"/>
    </source>
</evidence>
<organism evidence="1">
    <name type="scientific">Puccinia triticina (isolate 1-1 / race 1 (BBBD))</name>
    <name type="common">Brown leaf rust fungus</name>
    <dbReference type="NCBI Taxonomy" id="630390"/>
    <lineage>
        <taxon>Eukaryota</taxon>
        <taxon>Fungi</taxon>
        <taxon>Dikarya</taxon>
        <taxon>Basidiomycota</taxon>
        <taxon>Pucciniomycotina</taxon>
        <taxon>Pucciniomycetes</taxon>
        <taxon>Pucciniales</taxon>
        <taxon>Pucciniaceae</taxon>
        <taxon>Puccinia</taxon>
    </lineage>
</organism>
<sequence length="242" mass="26489">MRQVGVTGRQRDHESRWRHRHTRLAAPGGQPCVTVELASGCAANWGRQPIAQLILTPAGTRSERASACCPPAWFAAWAPRGGVRPGGSLGCDLWPVKGRHDLLIIAPIRLPTTTRHRFRRRRPQMCNMHIHNTGSCHTPAPPPRGHLGRLPRFPASRRHFSTSAGQTITQSPLSNTMVPHDGAGLHDALAPALRELESYSTDDCIVPPSFRVHLHGRGLLLQAMQFGEGDKELAPAYPHSGT</sequence>
<dbReference type="AlphaFoldDB" id="A0A180GRV8"/>
<dbReference type="EMBL" id="ADAS02000028">
    <property type="protein sequence ID" value="OAV95490.1"/>
    <property type="molecule type" value="Genomic_DNA"/>
</dbReference>
<evidence type="ECO:0000313" key="3">
    <source>
        <dbReference type="Proteomes" id="UP000005240"/>
    </source>
</evidence>
<protein>
    <submittedName>
        <fullName evidence="1 2">Uncharacterized protein</fullName>
    </submittedName>
</protein>